<dbReference type="GO" id="GO:0016491">
    <property type="term" value="F:oxidoreductase activity"/>
    <property type="evidence" value="ECO:0007669"/>
    <property type="project" value="UniProtKB-ARBA"/>
</dbReference>
<accession>A0A840FIP7</accession>
<proteinExistence type="inferred from homology"/>
<keyword evidence="3" id="KW-1185">Reference proteome</keyword>
<organism evidence="2 3">
    <name type="scientific">Sphingomonas jinjuensis</name>
    <dbReference type="NCBI Taxonomy" id="535907"/>
    <lineage>
        <taxon>Bacteria</taxon>
        <taxon>Pseudomonadati</taxon>
        <taxon>Pseudomonadota</taxon>
        <taxon>Alphaproteobacteria</taxon>
        <taxon>Sphingomonadales</taxon>
        <taxon>Sphingomonadaceae</taxon>
        <taxon>Sphingomonas</taxon>
    </lineage>
</organism>
<dbReference type="PANTHER" id="PTHR13812">
    <property type="entry name" value="KETIMINE REDUCTASE MU-CRYSTALLIN"/>
    <property type="match status" value="1"/>
</dbReference>
<dbReference type="InterPro" id="IPR003462">
    <property type="entry name" value="ODC_Mu_crystall"/>
</dbReference>
<sequence length="314" mass="33238">MTGFPFYDRDAVERLLDYPGCIGAMRAAMCQFSAERREQPLRQIIEPAPAKLFALMPGMLSIDEGFGAKVITVFPDLARDGRAGHRGLVILFDPESGDVAAMADAGAITEIRTACTTAVATDALARADARTLGVFGCGAQAATHLRAIALVRPLEDVRIWGRDEGRAEAFAQKAEAETGLPIRAVADPREAAEADIVTTVTSSAQPVLFRDWLQPGAHVNLVGSSYAGPMEVDTALVAATRFIVDSRRSALVAAAEFIAARSEGLIDDGHIVAELGEVLSGEAVGRIASGQLTTFKSLGHIVQDLAALRYIHAA</sequence>
<comment type="caution">
    <text evidence="2">The sequence shown here is derived from an EMBL/GenBank/DDBJ whole genome shotgun (WGS) entry which is preliminary data.</text>
</comment>
<dbReference type="EC" id="4.3.1.12" evidence="2"/>
<evidence type="ECO:0000313" key="2">
    <source>
        <dbReference type="EMBL" id="MBB4155567.1"/>
    </source>
</evidence>
<dbReference type="InterPro" id="IPR023401">
    <property type="entry name" value="ODC_N"/>
</dbReference>
<evidence type="ECO:0000256" key="1">
    <source>
        <dbReference type="ARBA" id="ARBA00008903"/>
    </source>
</evidence>
<dbReference type="RefSeq" id="WP_183987191.1">
    <property type="nucleotide sequence ID" value="NZ_JACIEV010000015.1"/>
</dbReference>
<dbReference type="InterPro" id="IPR036291">
    <property type="entry name" value="NAD(P)-bd_dom_sf"/>
</dbReference>
<dbReference type="PANTHER" id="PTHR13812:SF19">
    <property type="entry name" value="KETIMINE REDUCTASE MU-CRYSTALLIN"/>
    <property type="match status" value="1"/>
</dbReference>
<gene>
    <name evidence="2" type="ORF">GGQ80_003492</name>
</gene>
<evidence type="ECO:0000313" key="3">
    <source>
        <dbReference type="Proteomes" id="UP000529795"/>
    </source>
</evidence>
<dbReference type="EMBL" id="JACIEV010000015">
    <property type="protein sequence ID" value="MBB4155567.1"/>
    <property type="molecule type" value="Genomic_DNA"/>
</dbReference>
<dbReference type="PIRSF" id="PIRSF001439">
    <property type="entry name" value="CryM"/>
    <property type="match status" value="1"/>
</dbReference>
<dbReference type="GO" id="GO:0005737">
    <property type="term" value="C:cytoplasm"/>
    <property type="evidence" value="ECO:0007669"/>
    <property type="project" value="TreeGrafter"/>
</dbReference>
<dbReference type="Pfam" id="PF02423">
    <property type="entry name" value="OCD_Mu_crystall"/>
    <property type="match status" value="1"/>
</dbReference>
<dbReference type="Gene3D" id="3.30.1780.10">
    <property type="entry name" value="ornithine cyclodeaminase, domain 1"/>
    <property type="match status" value="1"/>
</dbReference>
<dbReference type="Gene3D" id="3.40.50.720">
    <property type="entry name" value="NAD(P)-binding Rossmann-like Domain"/>
    <property type="match status" value="1"/>
</dbReference>
<protein>
    <submittedName>
        <fullName evidence="2">Ornithine cyclodeaminase</fullName>
        <ecNumber evidence="2">4.3.1.12</ecNumber>
    </submittedName>
</protein>
<comment type="similarity">
    <text evidence="1">Belongs to the ornithine cyclodeaminase/mu-crystallin family.</text>
</comment>
<dbReference type="Proteomes" id="UP000529795">
    <property type="component" value="Unassembled WGS sequence"/>
</dbReference>
<reference evidence="2 3" key="1">
    <citation type="submission" date="2020-08" db="EMBL/GenBank/DDBJ databases">
        <title>Genomic Encyclopedia of Type Strains, Phase IV (KMG-IV): sequencing the most valuable type-strain genomes for metagenomic binning, comparative biology and taxonomic classification.</title>
        <authorList>
            <person name="Goeker M."/>
        </authorList>
    </citation>
    <scope>NUCLEOTIDE SEQUENCE [LARGE SCALE GENOMIC DNA]</scope>
    <source>
        <strain evidence="2 3">YC6723</strain>
    </source>
</reference>
<dbReference type="GO" id="GO:0042562">
    <property type="term" value="F:hormone binding"/>
    <property type="evidence" value="ECO:0007669"/>
    <property type="project" value="TreeGrafter"/>
</dbReference>
<dbReference type="AlphaFoldDB" id="A0A840FIP7"/>
<dbReference type="GO" id="GO:0019752">
    <property type="term" value="P:carboxylic acid metabolic process"/>
    <property type="evidence" value="ECO:0007669"/>
    <property type="project" value="UniProtKB-ARBA"/>
</dbReference>
<dbReference type="SUPFAM" id="SSF51735">
    <property type="entry name" value="NAD(P)-binding Rossmann-fold domains"/>
    <property type="match status" value="1"/>
</dbReference>
<dbReference type="FunFam" id="3.40.50.720:FF:000311">
    <property type="entry name" value="Ornithine cyclodeaminase"/>
    <property type="match status" value="1"/>
</dbReference>
<keyword evidence="2" id="KW-0456">Lyase</keyword>
<dbReference type="GO" id="GO:0008473">
    <property type="term" value="F:ornithine cyclodeaminase activity"/>
    <property type="evidence" value="ECO:0007669"/>
    <property type="project" value="UniProtKB-EC"/>
</dbReference>
<name>A0A840FIP7_9SPHN</name>